<dbReference type="CDD" id="cd02440">
    <property type="entry name" value="AdoMet_MTases"/>
    <property type="match status" value="1"/>
</dbReference>
<reference evidence="8" key="1">
    <citation type="journal article" date="2023" name="Arch. Microbiol.">
        <title>Desulfoferula mesophilus gen. nov. sp. nov., a mesophilic sulfate-reducing bacterium isolated from a brackish lake sediment.</title>
        <authorList>
            <person name="Watanabe T."/>
            <person name="Yabe T."/>
            <person name="Tsuji J.M."/>
            <person name="Fukui M."/>
        </authorList>
    </citation>
    <scope>NUCLEOTIDE SEQUENCE [LARGE SCALE GENOMIC DNA]</scope>
    <source>
        <strain evidence="8">12FAK</strain>
    </source>
</reference>
<keyword evidence="2 6" id="KW-0963">Cytoplasm</keyword>
<evidence type="ECO:0000256" key="2">
    <source>
        <dbReference type="ARBA" id="ARBA00022490"/>
    </source>
</evidence>
<feature type="binding site" evidence="6">
    <location>
        <position position="238"/>
    </location>
    <ligand>
        <name>S-adenosyl-L-methionine</name>
        <dbReference type="ChEBI" id="CHEBI:59789"/>
    </ligand>
</feature>
<dbReference type="Pfam" id="PF06325">
    <property type="entry name" value="PrmA"/>
    <property type="match status" value="1"/>
</dbReference>
<dbReference type="GO" id="GO:0032259">
    <property type="term" value="P:methylation"/>
    <property type="evidence" value="ECO:0007669"/>
    <property type="project" value="UniProtKB-KW"/>
</dbReference>
<organism evidence="7 8">
    <name type="scientific">Desulfoferula mesophila</name>
    <dbReference type="NCBI Taxonomy" id="3058419"/>
    <lineage>
        <taxon>Bacteria</taxon>
        <taxon>Pseudomonadati</taxon>
        <taxon>Thermodesulfobacteriota</taxon>
        <taxon>Desulfarculia</taxon>
        <taxon>Desulfarculales</taxon>
        <taxon>Desulfarculaceae</taxon>
        <taxon>Desulfoferula</taxon>
    </lineage>
</organism>
<feature type="binding site" evidence="6">
    <location>
        <position position="196"/>
    </location>
    <ligand>
        <name>S-adenosyl-L-methionine</name>
        <dbReference type="ChEBI" id="CHEBI:59789"/>
    </ligand>
</feature>
<dbReference type="HAMAP" id="MF_00735">
    <property type="entry name" value="Methyltr_PrmA"/>
    <property type="match status" value="1"/>
</dbReference>
<evidence type="ECO:0000256" key="4">
    <source>
        <dbReference type="ARBA" id="ARBA00022679"/>
    </source>
</evidence>
<evidence type="ECO:0000313" key="8">
    <source>
        <dbReference type="Proteomes" id="UP001366166"/>
    </source>
</evidence>
<feature type="binding site" evidence="6">
    <location>
        <position position="174"/>
    </location>
    <ligand>
        <name>S-adenosyl-L-methionine</name>
        <dbReference type="ChEBI" id="CHEBI:59789"/>
    </ligand>
</feature>
<accession>A0AAU9EG38</accession>
<keyword evidence="5 6" id="KW-0949">S-adenosyl-L-methionine</keyword>
<dbReference type="SUPFAM" id="SSF53335">
    <property type="entry name" value="S-adenosyl-L-methionine-dependent methyltransferases"/>
    <property type="match status" value="1"/>
</dbReference>
<dbReference type="Gene3D" id="3.40.50.150">
    <property type="entry name" value="Vaccinia Virus protein VP39"/>
    <property type="match status" value="1"/>
</dbReference>
<keyword evidence="3 6" id="KW-0489">Methyltransferase</keyword>
<dbReference type="GO" id="GO:0008276">
    <property type="term" value="F:protein methyltransferase activity"/>
    <property type="evidence" value="ECO:0007669"/>
    <property type="project" value="UniProtKB-UniRule"/>
</dbReference>
<evidence type="ECO:0000256" key="5">
    <source>
        <dbReference type="ARBA" id="ARBA00022691"/>
    </source>
</evidence>
<dbReference type="GO" id="GO:0005737">
    <property type="term" value="C:cytoplasm"/>
    <property type="evidence" value="ECO:0007669"/>
    <property type="project" value="UniProtKB-SubCell"/>
</dbReference>
<dbReference type="InterPro" id="IPR029063">
    <property type="entry name" value="SAM-dependent_MTases_sf"/>
</dbReference>
<dbReference type="AlphaFoldDB" id="A0AAU9EG38"/>
<comment type="similarity">
    <text evidence="1 6">Belongs to the methyltransferase superfamily. PrmA family.</text>
</comment>
<dbReference type="Proteomes" id="UP001366166">
    <property type="component" value="Chromosome"/>
</dbReference>
<dbReference type="InterPro" id="IPR004498">
    <property type="entry name" value="Ribosomal_PrmA_MeTrfase"/>
</dbReference>
<gene>
    <name evidence="6 7" type="primary">prmA</name>
    <name evidence="7" type="ORF">FAK_31920</name>
</gene>
<evidence type="ECO:0000256" key="3">
    <source>
        <dbReference type="ARBA" id="ARBA00022603"/>
    </source>
</evidence>
<dbReference type="KEGG" id="dmp:FAK_31920"/>
<dbReference type="PANTHER" id="PTHR43648">
    <property type="entry name" value="ELECTRON TRANSFER FLAVOPROTEIN BETA SUBUNIT LYSINE METHYLTRANSFERASE"/>
    <property type="match status" value="1"/>
</dbReference>
<proteinExistence type="inferred from homology"/>
<dbReference type="InterPro" id="IPR050078">
    <property type="entry name" value="Ribosomal_L11_MeTrfase_PrmA"/>
</dbReference>
<feature type="binding site" evidence="6">
    <location>
        <position position="150"/>
    </location>
    <ligand>
        <name>S-adenosyl-L-methionine</name>
        <dbReference type="ChEBI" id="CHEBI:59789"/>
    </ligand>
</feature>
<comment type="subcellular location">
    <subcellularLocation>
        <location evidence="6">Cytoplasm</location>
    </subcellularLocation>
</comment>
<evidence type="ECO:0000256" key="6">
    <source>
        <dbReference type="HAMAP-Rule" id="MF_00735"/>
    </source>
</evidence>
<dbReference type="EMBL" id="AP028679">
    <property type="protein sequence ID" value="BEQ16126.1"/>
    <property type="molecule type" value="Genomic_DNA"/>
</dbReference>
<keyword evidence="7" id="KW-0689">Ribosomal protein</keyword>
<keyword evidence="8" id="KW-1185">Reference proteome</keyword>
<evidence type="ECO:0000313" key="7">
    <source>
        <dbReference type="EMBL" id="BEQ16126.1"/>
    </source>
</evidence>
<dbReference type="EC" id="2.1.1.-" evidence="6"/>
<keyword evidence="4 6" id="KW-0808">Transferase</keyword>
<sequence length="302" mass="32290">MEKNGKSAPVPVWQEVLFRAPAPQAEAAADFLTNLTGHGVQLIDELGTPDLVTVRAFLETSAELMAQKALVERYADSLAQEAQEGPVEVSFSDLPQEDWAGAWKAYFHPRLVSRRLIVAPPWEEAVPQEGQMVVVIDPGQAFGTGQHQSTQLVLRRIERLAGKGRLPARVLDVGCGSGILGLACLLFGSEQVVGIDIDPEAVKATLANAERNGLSKGIVALTTPLQEIQERFPLVLANLIAHELTELAQPLVGLLAPGGELVISGILVDQIPAMSELFAALRLKVVEQDSLGGWAALVLVLA</sequence>
<dbReference type="RefSeq" id="WP_338601515.1">
    <property type="nucleotide sequence ID" value="NZ_AP028679.1"/>
</dbReference>
<dbReference type="PIRSF" id="PIRSF000401">
    <property type="entry name" value="RPL11_MTase"/>
    <property type="match status" value="1"/>
</dbReference>
<dbReference type="PANTHER" id="PTHR43648:SF1">
    <property type="entry name" value="ELECTRON TRANSFER FLAVOPROTEIN BETA SUBUNIT LYSINE METHYLTRANSFERASE"/>
    <property type="match status" value="1"/>
</dbReference>
<comment type="function">
    <text evidence="6">Methylates ribosomal protein L11.</text>
</comment>
<comment type="catalytic activity">
    <reaction evidence="6">
        <text>L-lysyl-[protein] + 3 S-adenosyl-L-methionine = N(6),N(6),N(6)-trimethyl-L-lysyl-[protein] + 3 S-adenosyl-L-homocysteine + 3 H(+)</text>
        <dbReference type="Rhea" id="RHEA:54192"/>
        <dbReference type="Rhea" id="RHEA-COMP:9752"/>
        <dbReference type="Rhea" id="RHEA-COMP:13826"/>
        <dbReference type="ChEBI" id="CHEBI:15378"/>
        <dbReference type="ChEBI" id="CHEBI:29969"/>
        <dbReference type="ChEBI" id="CHEBI:57856"/>
        <dbReference type="ChEBI" id="CHEBI:59789"/>
        <dbReference type="ChEBI" id="CHEBI:61961"/>
    </reaction>
</comment>
<keyword evidence="7" id="KW-0687">Ribonucleoprotein</keyword>
<evidence type="ECO:0000256" key="1">
    <source>
        <dbReference type="ARBA" id="ARBA00009741"/>
    </source>
</evidence>
<protein>
    <recommendedName>
        <fullName evidence="6">Ribosomal protein L11 methyltransferase</fullName>
        <shortName evidence="6">L11 Mtase</shortName>
        <ecNumber evidence="6">2.1.1.-</ecNumber>
    </recommendedName>
</protein>
<name>A0AAU9EG38_9BACT</name>
<dbReference type="GO" id="GO:0005840">
    <property type="term" value="C:ribosome"/>
    <property type="evidence" value="ECO:0007669"/>
    <property type="project" value="UniProtKB-KW"/>
</dbReference>